<evidence type="ECO:0000313" key="2">
    <source>
        <dbReference type="EMBL" id="BAC91916.1"/>
    </source>
</evidence>
<dbReference type="PhylomeDB" id="Q7NEA5"/>
<dbReference type="PANTHER" id="PTHR47152">
    <property type="entry name" value="SLR2084 PROTEIN-RELATED"/>
    <property type="match status" value="1"/>
</dbReference>
<dbReference type="RefSeq" id="WP_011143963.1">
    <property type="nucleotide sequence ID" value="NC_005125.1"/>
</dbReference>
<protein>
    <submittedName>
        <fullName evidence="2">Glr3975 protein</fullName>
    </submittedName>
</protein>
<evidence type="ECO:0000313" key="3">
    <source>
        <dbReference type="Proteomes" id="UP000000557"/>
    </source>
</evidence>
<proteinExistence type="predicted"/>
<name>Q7NEA5_GLOVI</name>
<dbReference type="EnsemblBacteria" id="BAC91916">
    <property type="protein sequence ID" value="BAC91916"/>
    <property type="gene ID" value="BAC91916"/>
</dbReference>
<dbReference type="InterPro" id="IPR012296">
    <property type="entry name" value="Nuclease_put_TT1808"/>
</dbReference>
<dbReference type="InParanoid" id="Q7NEA5"/>
<dbReference type="STRING" id="251221.gene:10761492"/>
<dbReference type="eggNOG" id="COG4636">
    <property type="taxonomic scope" value="Bacteria"/>
</dbReference>
<evidence type="ECO:0000259" key="1">
    <source>
        <dbReference type="Pfam" id="PF05685"/>
    </source>
</evidence>
<dbReference type="Pfam" id="PF05685">
    <property type="entry name" value="Uma2"/>
    <property type="match status" value="1"/>
</dbReference>
<dbReference type="HOGENOM" id="CLU_098557_0_0_3"/>
<dbReference type="InterPro" id="IPR008538">
    <property type="entry name" value="Uma2"/>
</dbReference>
<dbReference type="Gene3D" id="3.90.1570.10">
    <property type="entry name" value="tt1808, chain A"/>
    <property type="match status" value="1"/>
</dbReference>
<dbReference type="Proteomes" id="UP000000557">
    <property type="component" value="Chromosome"/>
</dbReference>
<dbReference type="InterPro" id="IPR011335">
    <property type="entry name" value="Restrct_endonuc-II-like"/>
</dbReference>
<dbReference type="PATRIC" id="fig|251221.4.peg.4008"/>
<dbReference type="CDD" id="cd06260">
    <property type="entry name" value="DUF820-like"/>
    <property type="match status" value="1"/>
</dbReference>
<keyword evidence="3" id="KW-1185">Reference proteome</keyword>
<reference evidence="2 3" key="1">
    <citation type="journal article" date="2003" name="DNA Res.">
        <title>Complete genome structure of Gloeobacter violaceus PCC 7421, a cyanobacterium that lacks thylakoids.</title>
        <authorList>
            <person name="Nakamura Y."/>
            <person name="Kaneko T."/>
            <person name="Sato S."/>
            <person name="Mimuro M."/>
            <person name="Miyashita H."/>
            <person name="Tsuchiya T."/>
            <person name="Sasamoto S."/>
            <person name="Watanabe A."/>
            <person name="Kawashima K."/>
            <person name="Kishida Y."/>
            <person name="Kiyokawa C."/>
            <person name="Kohara M."/>
            <person name="Matsumoto M."/>
            <person name="Matsuno A."/>
            <person name="Nakazaki N."/>
            <person name="Shimpo S."/>
            <person name="Takeuchi C."/>
            <person name="Yamada M."/>
            <person name="Tabata S."/>
        </authorList>
    </citation>
    <scope>NUCLEOTIDE SEQUENCE [LARGE SCALE GENOMIC DNA]</scope>
    <source>
        <strain evidence="3">ATCC 29082 / PCC 7421</strain>
    </source>
</reference>
<dbReference type="PANTHER" id="PTHR47152:SF2">
    <property type="entry name" value="SLR2084 PROTEIN"/>
    <property type="match status" value="1"/>
</dbReference>
<reference evidence="2 3" key="2">
    <citation type="journal article" date="2003" name="DNA Res.">
        <title>Complete genome structure of Gloeobacter violaceus PCC 7421, a cyanobacterium that lacks thylakoids (supplement).</title>
        <authorList>
            <person name="Nakamura Y."/>
            <person name="Kaneko T."/>
            <person name="Sato S."/>
            <person name="Mimuro M."/>
            <person name="Miyashita H."/>
            <person name="Tsuchiya T."/>
            <person name="Sasamoto S."/>
            <person name="Watanabe A."/>
            <person name="Kawashima K."/>
            <person name="Kishida Y."/>
            <person name="Kiyokawa C."/>
            <person name="Kohara M."/>
            <person name="Matsumoto M."/>
            <person name="Matsuno A."/>
            <person name="Nakazaki N."/>
            <person name="Shimpo S."/>
            <person name="Takeuchi C."/>
            <person name="Yamada M."/>
            <person name="Tabata S."/>
        </authorList>
    </citation>
    <scope>NUCLEOTIDE SEQUENCE [LARGE SCALE GENOMIC DNA]</scope>
    <source>
        <strain evidence="3">ATCC 29082 / PCC 7421</strain>
    </source>
</reference>
<organism evidence="2 3">
    <name type="scientific">Gloeobacter violaceus (strain ATCC 29082 / PCC 7421)</name>
    <dbReference type="NCBI Taxonomy" id="251221"/>
    <lineage>
        <taxon>Bacteria</taxon>
        <taxon>Bacillati</taxon>
        <taxon>Cyanobacteriota</taxon>
        <taxon>Cyanophyceae</taxon>
        <taxon>Gloeobacterales</taxon>
        <taxon>Gloeobacteraceae</taxon>
        <taxon>Gloeobacter</taxon>
    </lineage>
</organism>
<dbReference type="EMBL" id="BA000045">
    <property type="protein sequence ID" value="BAC91916.1"/>
    <property type="molecule type" value="Genomic_DNA"/>
</dbReference>
<dbReference type="SUPFAM" id="SSF52980">
    <property type="entry name" value="Restriction endonuclease-like"/>
    <property type="match status" value="1"/>
</dbReference>
<dbReference type="OrthoDB" id="5768410at2"/>
<dbReference type="AlphaFoldDB" id="Q7NEA5"/>
<gene>
    <name evidence="2" type="ordered locus">glr3975</name>
</gene>
<feature type="domain" description="Putative restriction endonuclease" evidence="1">
    <location>
        <begin position="18"/>
        <end position="166"/>
    </location>
</feature>
<sequence>MQIGEQRVVLHNIPWSLYEQLLEALGDHRGVRLAYSKGTLEIMSPLPVHESVNRLLGRLVEAWGDWTGVEVQDLGSITMNREDLGKGIEPDSCFYIANLGAVAGRDRLDFRQDPPPDLAIEVDITSTSLTRRPIYQTLDIPELWRWAGEPLAVFHLVDGQYQPAQASRVLPGFPVQYLTELVLLGTRTTHPRAVQRLRETLQQA</sequence>
<accession>Q7NEA5</accession>
<dbReference type="KEGG" id="gvi:glr3975"/>